<sequence length="129" mass="14525">MLVRVTQQPQCGKAGRVGQGGEEFDGIVHGGGASVHPHIRIYELRLSIRASMRQASQDRRLPSSRSDDAMEMIRGRGGNQDTRADRGRGGGSWDRALTARQAWDPLDQTLSHHRIFPLMHRPSRYIWKV</sequence>
<accession>A0A917NY43</accession>
<evidence type="ECO:0000313" key="3">
    <source>
        <dbReference type="Proteomes" id="UP000661507"/>
    </source>
</evidence>
<evidence type="ECO:0000313" key="2">
    <source>
        <dbReference type="EMBL" id="GGJ39815.1"/>
    </source>
</evidence>
<dbReference type="AlphaFoldDB" id="A0A917NY43"/>
<organism evidence="2 3">
    <name type="scientific">Neoroseomonas lacus</name>
    <dbReference type="NCBI Taxonomy" id="287609"/>
    <lineage>
        <taxon>Bacteria</taxon>
        <taxon>Pseudomonadati</taxon>
        <taxon>Pseudomonadota</taxon>
        <taxon>Alphaproteobacteria</taxon>
        <taxon>Acetobacterales</taxon>
        <taxon>Acetobacteraceae</taxon>
        <taxon>Neoroseomonas</taxon>
    </lineage>
</organism>
<evidence type="ECO:0000256" key="1">
    <source>
        <dbReference type="SAM" id="MobiDB-lite"/>
    </source>
</evidence>
<proteinExistence type="predicted"/>
<feature type="region of interest" description="Disordered" evidence="1">
    <location>
        <begin position="53"/>
        <end position="93"/>
    </location>
</feature>
<name>A0A917NY43_9PROT</name>
<reference evidence="2" key="2">
    <citation type="submission" date="2020-09" db="EMBL/GenBank/DDBJ databases">
        <authorList>
            <person name="Sun Q."/>
            <person name="Zhou Y."/>
        </authorList>
    </citation>
    <scope>NUCLEOTIDE SEQUENCE</scope>
    <source>
        <strain evidence="2">CGMCC 1.3617</strain>
    </source>
</reference>
<dbReference type="EMBL" id="BMKW01000018">
    <property type="protein sequence ID" value="GGJ39815.1"/>
    <property type="molecule type" value="Genomic_DNA"/>
</dbReference>
<reference evidence="2" key="1">
    <citation type="journal article" date="2014" name="Int. J. Syst. Evol. Microbiol.">
        <title>Complete genome sequence of Corynebacterium casei LMG S-19264T (=DSM 44701T), isolated from a smear-ripened cheese.</title>
        <authorList>
            <consortium name="US DOE Joint Genome Institute (JGI-PGF)"/>
            <person name="Walter F."/>
            <person name="Albersmeier A."/>
            <person name="Kalinowski J."/>
            <person name="Ruckert C."/>
        </authorList>
    </citation>
    <scope>NUCLEOTIDE SEQUENCE</scope>
    <source>
        <strain evidence="2">CGMCC 1.3617</strain>
    </source>
</reference>
<keyword evidence="3" id="KW-1185">Reference proteome</keyword>
<protein>
    <submittedName>
        <fullName evidence="2">Uncharacterized protein</fullName>
    </submittedName>
</protein>
<dbReference type="Proteomes" id="UP000661507">
    <property type="component" value="Unassembled WGS sequence"/>
</dbReference>
<comment type="caution">
    <text evidence="2">The sequence shown here is derived from an EMBL/GenBank/DDBJ whole genome shotgun (WGS) entry which is preliminary data.</text>
</comment>
<feature type="compositionally biased region" description="Basic and acidic residues" evidence="1">
    <location>
        <begin position="56"/>
        <end position="74"/>
    </location>
</feature>
<gene>
    <name evidence="2" type="ORF">GCM10011320_54320</name>
</gene>